<dbReference type="Pfam" id="PF07748">
    <property type="entry name" value="Glyco_hydro_38C"/>
    <property type="match status" value="1"/>
</dbReference>
<reference evidence="11" key="1">
    <citation type="journal article" date="2021" name="Genome Biol. Evol.">
        <title>A High-Quality Reference Genome for a Parasitic Bivalve with Doubly Uniparental Inheritance (Bivalvia: Unionida).</title>
        <authorList>
            <person name="Smith C.H."/>
        </authorList>
    </citation>
    <scope>NUCLEOTIDE SEQUENCE</scope>
    <source>
        <strain evidence="11">CHS0354</strain>
    </source>
</reference>
<dbReference type="SMART" id="SM00872">
    <property type="entry name" value="Alpha-mann_mid"/>
    <property type="match status" value="1"/>
</dbReference>
<accession>A0AAE0RW41</accession>
<evidence type="ECO:0000256" key="3">
    <source>
        <dbReference type="ARBA" id="ARBA00022801"/>
    </source>
</evidence>
<dbReference type="GO" id="GO:0046872">
    <property type="term" value="F:metal ion binding"/>
    <property type="evidence" value="ECO:0007669"/>
    <property type="project" value="UniProtKB-KW"/>
</dbReference>
<evidence type="ECO:0000259" key="10">
    <source>
        <dbReference type="SMART" id="SM00872"/>
    </source>
</evidence>
<keyword evidence="3 8" id="KW-0378">Hydrolase</keyword>
<dbReference type="PANTHER" id="PTHR11607">
    <property type="entry name" value="ALPHA-MANNOSIDASE"/>
    <property type="match status" value="1"/>
</dbReference>
<dbReference type="EMBL" id="JAEAOA010001395">
    <property type="protein sequence ID" value="KAK3580746.1"/>
    <property type="molecule type" value="Genomic_DNA"/>
</dbReference>
<sequence length="1119" mass="129857">MKRKHFLRTLLVIFCLYIATGIWMHLHLHMDPKNLEIHAHEETRLDDPFGSKMLDKCFDSDTWNFLQNNKKFQSLNQAKEAWQSPLDVCPVHVESEDVDIQMEKEWDKIHVGYPQFVLTVSGWVNTLQIKSWTPKELNVFIIPFSHQDPGWTLTYDQYYYEKTKKTLSLMVEKLVANPHWKFIWELVTYLEKWWLTASQTERQTIRRLIERGQLEIPTGGWVMTDEATSHYTAMLDQLTEGHQWLSKNLFIDVQTSWSIDPFGHSSTMAYLLHESGIQHMVIQRVHFAVKRHLAHLKSLEFFWRQGWEGKGQKDRMFCHMMPFSSYGIPFSCGPDEHVCCQFDFYKKKCRRGTEFIDALSVNKKNLETLSWQLWEQFQKKSELYRSNVLLVPHGDDFRFLDASEWDSQFQNLEKIMEYINKNRNMKTKIQFGTLKDYFQALEGSSRGPRYQPYPSFSGDFFPYTDRADQYWSGLYTSRPFHKRIVRHLQALLRSAEIWFTLVIARSLAQGKTSSPPSSSDMLTRLSIVRHSLALHQHHDAITGTSKAQVMKDYAERLHTAVMEAGNVITEVLKTLIFLPNQNMEPDIILQMAEDMKTDTSLPKPEIIDINKDRLILVSNSLVQSRHEVISIHVSRLDIEVILTKSSKPVQFQVGPVYTQGHIISDKQYKISFEADLPGLSAILFTVRVSKEKWKERKATIKVFYHANENFTEEKLFQSPFAVTRLELDHFHLENSFIVATFHTCNGKLQHVYSKLYGKGHQTEINFVTYQTGSSSRPFRDKSGAYIFLPDGPAEILPAYYLFTTVIEGPLLSEVWTEQQDILHKVTIYNTTGQSGLGIHIENIVSLDDKWNNKELLMRIESDIKPFPHTMCTDVNGFQLHRRKTRQKLTIQGNFYPMTTMALVEDVQSRLSLLTWESHGVASLVPGWLEVVLDRRLVQDDWRGMGEGLQDNLPTRSHFILQLEERKRSTVDLTSNLCHPSLQASQMSQLMENPPIITIVHTAHKGDDLLNMLQDYLPLIKAFSCEIHLVNFKTLICNESSAESLMMLHRHGINCDFPMLHKNCHSEGNFDLSYLTDVQVSDIMEMYLTGVKVKQKVGLNTPLDVEPMELKTYKLLFSGS</sequence>
<keyword evidence="5 8" id="KW-0326">Glycosidase</keyword>
<evidence type="ECO:0000313" key="11">
    <source>
        <dbReference type="EMBL" id="KAK3580746.1"/>
    </source>
</evidence>
<keyword evidence="9" id="KW-0812">Transmembrane</keyword>
<dbReference type="EC" id="3.2.1.-" evidence="8"/>
<name>A0AAE0RW41_9BIVA</name>
<dbReference type="InterPro" id="IPR011682">
    <property type="entry name" value="Glyco_hydro_38_C"/>
</dbReference>
<dbReference type="InterPro" id="IPR027291">
    <property type="entry name" value="Glyco_hydro_38_N_sf"/>
</dbReference>
<dbReference type="InterPro" id="IPR015341">
    <property type="entry name" value="Glyco_hydro_38_cen"/>
</dbReference>
<keyword evidence="2 8" id="KW-0479">Metal-binding</keyword>
<evidence type="ECO:0000256" key="7">
    <source>
        <dbReference type="ARBA" id="ARBA00093232"/>
    </source>
</evidence>
<dbReference type="SUPFAM" id="SSF88688">
    <property type="entry name" value="Families 57/38 glycoside transferase middle domain"/>
    <property type="match status" value="1"/>
</dbReference>
<keyword evidence="4 8" id="KW-0862">Zinc</keyword>
<organism evidence="11 12">
    <name type="scientific">Potamilus streckersoni</name>
    <dbReference type="NCBI Taxonomy" id="2493646"/>
    <lineage>
        <taxon>Eukaryota</taxon>
        <taxon>Metazoa</taxon>
        <taxon>Spiralia</taxon>
        <taxon>Lophotrochozoa</taxon>
        <taxon>Mollusca</taxon>
        <taxon>Bivalvia</taxon>
        <taxon>Autobranchia</taxon>
        <taxon>Heteroconchia</taxon>
        <taxon>Palaeoheterodonta</taxon>
        <taxon>Unionida</taxon>
        <taxon>Unionoidea</taxon>
        <taxon>Unionidae</taxon>
        <taxon>Ambleminae</taxon>
        <taxon>Lampsilini</taxon>
        <taxon>Potamilus</taxon>
    </lineage>
</organism>
<dbReference type="InterPro" id="IPR011013">
    <property type="entry name" value="Gal_mutarotase_sf_dom"/>
</dbReference>
<dbReference type="FunFam" id="1.20.1270.50:FF:000001">
    <property type="entry name" value="Alpha-mannosidase"/>
    <property type="match status" value="1"/>
</dbReference>
<dbReference type="Gene3D" id="2.70.98.30">
    <property type="entry name" value="Golgi alpha-mannosidase II, domain 4"/>
    <property type="match status" value="1"/>
</dbReference>
<dbReference type="InterPro" id="IPR028995">
    <property type="entry name" value="Glyco_hydro_57/38_cen_sf"/>
</dbReference>
<comment type="caution">
    <text evidence="11">The sequence shown here is derived from an EMBL/GenBank/DDBJ whole genome shotgun (WGS) entry which is preliminary data.</text>
</comment>
<dbReference type="GO" id="GO:0000139">
    <property type="term" value="C:Golgi membrane"/>
    <property type="evidence" value="ECO:0007669"/>
    <property type="project" value="TreeGrafter"/>
</dbReference>
<dbReference type="Gene3D" id="2.60.40.1180">
    <property type="entry name" value="Golgi alpha-mannosidase II"/>
    <property type="match status" value="1"/>
</dbReference>
<feature type="transmembrane region" description="Helical" evidence="9">
    <location>
        <begin position="7"/>
        <end position="26"/>
    </location>
</feature>
<feature type="domain" description="Glycoside hydrolase family 38 central" evidence="10">
    <location>
        <begin position="469"/>
        <end position="557"/>
    </location>
</feature>
<dbReference type="Pfam" id="PF09261">
    <property type="entry name" value="Alpha-mann_mid"/>
    <property type="match status" value="1"/>
</dbReference>
<dbReference type="GO" id="GO:0004572">
    <property type="term" value="F:mannosyl-oligosaccharide 1,3-1,6-alpha-mannosidase activity"/>
    <property type="evidence" value="ECO:0007669"/>
    <property type="project" value="UniProtKB-EC"/>
</dbReference>
<comment type="cofactor">
    <cofactor evidence="8">
        <name>Zn(2+)</name>
        <dbReference type="ChEBI" id="CHEBI:29105"/>
    </cofactor>
    <text evidence="8">Binds 1 zinc ion per subunit.</text>
</comment>
<dbReference type="InterPro" id="IPR037094">
    <property type="entry name" value="Glyco_hydro_38_cen_sf"/>
</dbReference>
<evidence type="ECO:0000256" key="6">
    <source>
        <dbReference type="ARBA" id="ARBA00059516"/>
    </source>
</evidence>
<dbReference type="GO" id="GO:0006491">
    <property type="term" value="P:N-glycan processing"/>
    <property type="evidence" value="ECO:0007669"/>
    <property type="project" value="TreeGrafter"/>
</dbReference>
<evidence type="ECO:0000256" key="5">
    <source>
        <dbReference type="ARBA" id="ARBA00023295"/>
    </source>
</evidence>
<reference evidence="11" key="2">
    <citation type="journal article" date="2021" name="Genome Biol. Evol.">
        <title>Developing a high-quality reference genome for a parasitic bivalve with doubly uniparental inheritance (Bivalvia: Unionida).</title>
        <authorList>
            <person name="Smith C.H."/>
        </authorList>
    </citation>
    <scope>NUCLEOTIDE SEQUENCE</scope>
    <source>
        <strain evidence="11">CHS0354</strain>
        <tissue evidence="11">Mantle</tissue>
    </source>
</reference>
<dbReference type="InterPro" id="IPR000602">
    <property type="entry name" value="Glyco_hydro_38_N"/>
</dbReference>
<keyword evidence="9" id="KW-1133">Transmembrane helix</keyword>
<dbReference type="InterPro" id="IPR050843">
    <property type="entry name" value="Glycosyl_Hydrlase_38"/>
</dbReference>
<dbReference type="AlphaFoldDB" id="A0AAE0RW41"/>
<evidence type="ECO:0000256" key="1">
    <source>
        <dbReference type="ARBA" id="ARBA00009792"/>
    </source>
</evidence>
<dbReference type="InterPro" id="IPR013780">
    <property type="entry name" value="Glyco_hydro_b"/>
</dbReference>
<keyword evidence="12" id="KW-1185">Reference proteome</keyword>
<dbReference type="Pfam" id="PF01074">
    <property type="entry name" value="Glyco_hydro_38N"/>
    <property type="match status" value="1"/>
</dbReference>
<dbReference type="Gene3D" id="3.20.110.10">
    <property type="entry name" value="Glycoside hydrolase 38, N terminal domain"/>
    <property type="match status" value="1"/>
</dbReference>
<gene>
    <name evidence="11" type="ORF">CHS0354_023026</name>
</gene>
<comment type="catalytic activity">
    <reaction evidence="7">
        <text>N(4)-{beta-D-GlcNAc-(1-&gt;2)-alpha-D-Man-(1-&gt;3)-[alpha-D-Man-(1-&gt;3)-[alpha-D-Man-(1-&gt;6)]-alpha-D-Man-(1-&gt;6)]-beta-D-Man-(1-&gt;4)-beta-D-GlcNAc-(1-&gt;4)-beta-D-GlcNAc}-L-asparaginyl-[protein] + 2 H2O = 2 alpha-D-mannopyranose + an N(4)-{beta-D-GlcNAc-(1-&gt;2)-alpha-D-Man-(1-&gt;3)-[alpha-D-Man-(1-&gt;6)]-beta-D-Man-(1-&gt;4)-beta-D-GlcNAc-(1-&gt;4)-beta-D-GlcNAc}-L-asparaginyl-[protein]</text>
        <dbReference type="Rhea" id="RHEA:56052"/>
        <dbReference type="Rhea" id="RHEA-COMP:14368"/>
        <dbReference type="Rhea" id="RHEA-COMP:14369"/>
        <dbReference type="ChEBI" id="CHEBI:15377"/>
        <dbReference type="ChEBI" id="CHEBI:28729"/>
        <dbReference type="ChEBI" id="CHEBI:60615"/>
        <dbReference type="ChEBI" id="CHEBI:60625"/>
        <dbReference type="EC" id="3.2.1.114"/>
    </reaction>
</comment>
<dbReference type="Gene3D" id="1.20.1270.50">
    <property type="entry name" value="Glycoside hydrolase family 38, central domain"/>
    <property type="match status" value="1"/>
</dbReference>
<keyword evidence="9" id="KW-0472">Membrane</keyword>
<dbReference type="PANTHER" id="PTHR11607:SF70">
    <property type="entry name" value="ALPHA-MANNOSIDASE"/>
    <property type="match status" value="1"/>
</dbReference>
<dbReference type="GO" id="GO:0006013">
    <property type="term" value="P:mannose metabolic process"/>
    <property type="evidence" value="ECO:0007669"/>
    <property type="project" value="InterPro"/>
</dbReference>
<evidence type="ECO:0000313" key="12">
    <source>
        <dbReference type="Proteomes" id="UP001195483"/>
    </source>
</evidence>
<dbReference type="Proteomes" id="UP001195483">
    <property type="component" value="Unassembled WGS sequence"/>
</dbReference>
<protein>
    <recommendedName>
        <fullName evidence="8">Alpha-mannosidase</fullName>
        <ecNumber evidence="8">3.2.1.-</ecNumber>
    </recommendedName>
</protein>
<evidence type="ECO:0000256" key="4">
    <source>
        <dbReference type="ARBA" id="ARBA00022833"/>
    </source>
</evidence>
<dbReference type="GO" id="GO:0030246">
    <property type="term" value="F:carbohydrate binding"/>
    <property type="evidence" value="ECO:0007669"/>
    <property type="project" value="InterPro"/>
</dbReference>
<comment type="similarity">
    <text evidence="1 8">Belongs to the glycosyl hydrolase 38 family.</text>
</comment>
<dbReference type="InterPro" id="IPR011330">
    <property type="entry name" value="Glyco_hydro/deAcase_b/a-brl"/>
</dbReference>
<proteinExistence type="inferred from homology"/>
<evidence type="ECO:0000256" key="9">
    <source>
        <dbReference type="SAM" id="Phobius"/>
    </source>
</evidence>
<comment type="function">
    <text evidence="6">Catalyzes the first committed step in the biosynthesis of complex N-glycans. It controls conversion of high mannose to complex N-glycans; the final hydrolytic step in the N-glycan maturation pathway.</text>
</comment>
<dbReference type="SUPFAM" id="SSF74650">
    <property type="entry name" value="Galactose mutarotase-like"/>
    <property type="match status" value="1"/>
</dbReference>
<dbReference type="SUPFAM" id="SSF88713">
    <property type="entry name" value="Glycoside hydrolase/deacetylase"/>
    <property type="match status" value="1"/>
</dbReference>
<evidence type="ECO:0000256" key="8">
    <source>
        <dbReference type="RuleBase" id="RU361199"/>
    </source>
</evidence>
<evidence type="ECO:0000256" key="2">
    <source>
        <dbReference type="ARBA" id="ARBA00022723"/>
    </source>
</evidence>
<reference evidence="11" key="3">
    <citation type="submission" date="2023-05" db="EMBL/GenBank/DDBJ databases">
        <authorList>
            <person name="Smith C.H."/>
        </authorList>
    </citation>
    <scope>NUCLEOTIDE SEQUENCE</scope>
    <source>
        <strain evidence="11">CHS0354</strain>
        <tissue evidence="11">Mantle</tissue>
    </source>
</reference>